<sequence>MISSHGTPIPVTVLTGFLGAGKTTLLNRLLRHPGLTDTAVLINEFGEIGLDHLLVERLDGDTVLLNAGCLCCTVRGDLVRALRDLAERVAAGHAIRRVVVETTGLADPAPILQTLMSDPLVLARYRLDGVVTLVDAATGMATLDAQAEAVKQAAVADRLVLTKTDLSTPEQVSALWQRLRALNPGAPLLNALHGEIAPAELLDCGLYDPAAKHPDVRRWLDAEAYAAHAHHGHHHHHGHEHGHDPSRHDARIHSFCLSFDAPLPWDGISTWLEVLTMTRGESVLRIKGILNLEGQDRPIAIHGVQHLFHPPVRLAAWPRRADGTEDRSSRLVFILRDLDRATVEKGLAAFAESARQQREMAGGPVVSPARAD</sequence>
<dbReference type="Pfam" id="PF07683">
    <property type="entry name" value="CobW_C"/>
    <property type="match status" value="1"/>
</dbReference>
<comment type="similarity">
    <text evidence="4">Belongs to the SIMIBI class G3E GTPase family. ZNG1 subfamily.</text>
</comment>
<keyword evidence="9" id="KW-1185">Reference proteome</keyword>
<reference evidence="9" key="1">
    <citation type="journal article" date="2019" name="Int. J. Syst. Evol. Microbiol.">
        <title>The Global Catalogue of Microorganisms (GCM) 10K type strain sequencing project: providing services to taxonomists for standard genome sequencing and annotation.</title>
        <authorList>
            <consortium name="The Broad Institute Genomics Platform"/>
            <consortium name="The Broad Institute Genome Sequencing Center for Infectious Disease"/>
            <person name="Wu L."/>
            <person name="Ma J."/>
        </authorList>
    </citation>
    <scope>NUCLEOTIDE SEQUENCE [LARGE SCALE GENOMIC DNA]</scope>
    <source>
        <strain evidence="9">CECT 7131</strain>
    </source>
</reference>
<evidence type="ECO:0000256" key="4">
    <source>
        <dbReference type="ARBA" id="ARBA00034320"/>
    </source>
</evidence>
<comment type="catalytic activity">
    <reaction evidence="6">
        <text>GTP + H2O = GDP + phosphate + H(+)</text>
        <dbReference type="Rhea" id="RHEA:19669"/>
        <dbReference type="ChEBI" id="CHEBI:15377"/>
        <dbReference type="ChEBI" id="CHEBI:15378"/>
        <dbReference type="ChEBI" id="CHEBI:37565"/>
        <dbReference type="ChEBI" id="CHEBI:43474"/>
        <dbReference type="ChEBI" id="CHEBI:58189"/>
    </reaction>
    <physiologicalReaction direction="left-to-right" evidence="6">
        <dbReference type="Rhea" id="RHEA:19670"/>
    </physiologicalReaction>
</comment>
<keyword evidence="2" id="KW-0378">Hydrolase</keyword>
<dbReference type="InterPro" id="IPR051316">
    <property type="entry name" value="Zinc-reg_GTPase_activator"/>
</dbReference>
<evidence type="ECO:0000313" key="9">
    <source>
        <dbReference type="Proteomes" id="UP001529369"/>
    </source>
</evidence>
<dbReference type="RefSeq" id="WP_290316772.1">
    <property type="nucleotide sequence ID" value="NZ_JAUFPN010000126.1"/>
</dbReference>
<evidence type="ECO:0000256" key="3">
    <source>
        <dbReference type="ARBA" id="ARBA00023186"/>
    </source>
</evidence>
<comment type="caution">
    <text evidence="8">The sequence shown here is derived from an EMBL/GenBank/DDBJ whole genome shotgun (WGS) entry which is preliminary data.</text>
</comment>
<keyword evidence="1" id="KW-0547">Nucleotide-binding</keyword>
<dbReference type="PANTHER" id="PTHR13748:SF62">
    <property type="entry name" value="COBW DOMAIN-CONTAINING PROTEIN"/>
    <property type="match status" value="1"/>
</dbReference>
<proteinExistence type="inferred from homology"/>
<dbReference type="EMBL" id="JAUFPN010000126">
    <property type="protein sequence ID" value="MDN3564957.1"/>
    <property type="molecule type" value="Genomic_DNA"/>
</dbReference>
<comment type="function">
    <text evidence="5">Zinc chaperone that directly transfers zinc cofactor to target proteins, thereby activating them. Zinc is transferred from the CXCC motif in the GTPase domain to the zinc binding site in target proteins in a process requiring GTP hydrolysis.</text>
</comment>
<dbReference type="Proteomes" id="UP001529369">
    <property type="component" value="Unassembled WGS sequence"/>
</dbReference>
<gene>
    <name evidence="8" type="ORF">QWZ14_11345</name>
</gene>
<evidence type="ECO:0000256" key="2">
    <source>
        <dbReference type="ARBA" id="ARBA00022801"/>
    </source>
</evidence>
<evidence type="ECO:0000256" key="6">
    <source>
        <dbReference type="ARBA" id="ARBA00049117"/>
    </source>
</evidence>
<feature type="domain" description="CobW C-terminal" evidence="7">
    <location>
        <begin position="252"/>
        <end position="351"/>
    </location>
</feature>
<name>A0ABT8A597_9PROT</name>
<keyword evidence="3" id="KW-0143">Chaperone</keyword>
<accession>A0ABT8A597</accession>
<dbReference type="Pfam" id="PF02492">
    <property type="entry name" value="cobW"/>
    <property type="match status" value="1"/>
</dbReference>
<evidence type="ECO:0000259" key="7">
    <source>
        <dbReference type="SMART" id="SM00833"/>
    </source>
</evidence>
<dbReference type="InterPro" id="IPR003495">
    <property type="entry name" value="CobW/HypB/UreG_nucleotide-bd"/>
</dbReference>
<dbReference type="InterPro" id="IPR036627">
    <property type="entry name" value="CobW-likC_sf"/>
</dbReference>
<evidence type="ECO:0000256" key="5">
    <source>
        <dbReference type="ARBA" id="ARBA00045658"/>
    </source>
</evidence>
<dbReference type="SMART" id="SM00833">
    <property type="entry name" value="CobW_C"/>
    <property type="match status" value="1"/>
</dbReference>
<organism evidence="8 9">
    <name type="scientific">Paeniroseomonas aquatica</name>
    <dbReference type="NCBI Taxonomy" id="373043"/>
    <lineage>
        <taxon>Bacteria</taxon>
        <taxon>Pseudomonadati</taxon>
        <taxon>Pseudomonadota</taxon>
        <taxon>Alphaproteobacteria</taxon>
        <taxon>Acetobacterales</taxon>
        <taxon>Acetobacteraceae</taxon>
        <taxon>Paeniroseomonas</taxon>
    </lineage>
</organism>
<dbReference type="InterPro" id="IPR011629">
    <property type="entry name" value="CobW-like_C"/>
</dbReference>
<dbReference type="Gene3D" id="3.40.50.300">
    <property type="entry name" value="P-loop containing nucleotide triphosphate hydrolases"/>
    <property type="match status" value="1"/>
</dbReference>
<evidence type="ECO:0000313" key="8">
    <source>
        <dbReference type="EMBL" id="MDN3564957.1"/>
    </source>
</evidence>
<dbReference type="SUPFAM" id="SSF52540">
    <property type="entry name" value="P-loop containing nucleoside triphosphate hydrolases"/>
    <property type="match status" value="1"/>
</dbReference>
<dbReference type="Gene3D" id="3.30.1220.10">
    <property type="entry name" value="CobW-like, C-terminal domain"/>
    <property type="match status" value="1"/>
</dbReference>
<dbReference type="PANTHER" id="PTHR13748">
    <property type="entry name" value="COBW-RELATED"/>
    <property type="match status" value="1"/>
</dbReference>
<dbReference type="InterPro" id="IPR027417">
    <property type="entry name" value="P-loop_NTPase"/>
</dbReference>
<protein>
    <submittedName>
        <fullName evidence="8">GTP-binding protein</fullName>
    </submittedName>
</protein>
<evidence type="ECO:0000256" key="1">
    <source>
        <dbReference type="ARBA" id="ARBA00022741"/>
    </source>
</evidence>
<dbReference type="CDD" id="cd03112">
    <property type="entry name" value="CobW-like"/>
    <property type="match status" value="1"/>
</dbReference>
<dbReference type="SUPFAM" id="SSF90002">
    <property type="entry name" value="Hypothetical protein YjiA, C-terminal domain"/>
    <property type="match status" value="1"/>
</dbReference>